<evidence type="ECO:0000256" key="9">
    <source>
        <dbReference type="SAM" id="MobiDB-lite"/>
    </source>
</evidence>
<dbReference type="Gene3D" id="1.10.150.50">
    <property type="entry name" value="Transcription Factor, Ets-1"/>
    <property type="match status" value="1"/>
</dbReference>
<dbReference type="InterPro" id="IPR001660">
    <property type="entry name" value="SAM"/>
</dbReference>
<evidence type="ECO:0000256" key="4">
    <source>
        <dbReference type="ARBA" id="ARBA00022737"/>
    </source>
</evidence>
<name>A0A9P0H2J8_NEZVI</name>
<sequence length="625" mass="67774">MIRMSATQTKGRGRPAKVKACCTWCSERQSLKYILPTQFGKKEFCSETCLSAFRKGCNKGTCAKCGNALRGSTHKIELSDSSTKQFCSAACLEEFQRSKESETVEIKHGDIKTASNPEPPNGVVSPTSTTPTAVVTPPPRPPSTPSPTPSATSTTHTTSSLNTSVTNSSNTSGTALSPYPLFPCPTFDWDGYLKETNSIAAPAHCFQQHVVPPINNFKIGMKLEALDPRNLTSTCIASVVGILGPRLRLRLDGSDNKNDFWRLVDSSEIHPIGYCEKHGGMLQPPLGFRMNASSWPMFLLKTLNGAEMAPHKVFLKEPVSPPANLFKVGMKLEAVDRKNPQLICAATVGEVKDDTIHVNFDGWRGAFDYWCKYNSRDIFPVGWCAKSGHPLQPPGQKGVTGPSRYKARVLSFPPPVADTSSSPTSTTRNTASPPQDMISSSVPSLVSPSPPVVIPQPPPSEPEDKPLNPTADSEATPTPQQPPNNQIVERTQSPPTAVKRRFSADNSPDSASENTTVKQPRKTVPAELEAATSTTPTTPSESKLGDPTDNWGIEDVITYIASVDQALAVHSELFRRHEIDGKALMLLNSDMMMKYMGLKLGPALKICNLINKIKSGSSKRYSNIP</sequence>
<organism evidence="11 12">
    <name type="scientific">Nezara viridula</name>
    <name type="common">Southern green stink bug</name>
    <name type="synonym">Cimex viridulus</name>
    <dbReference type="NCBI Taxonomy" id="85310"/>
    <lineage>
        <taxon>Eukaryota</taxon>
        <taxon>Metazoa</taxon>
        <taxon>Ecdysozoa</taxon>
        <taxon>Arthropoda</taxon>
        <taxon>Hexapoda</taxon>
        <taxon>Insecta</taxon>
        <taxon>Pterygota</taxon>
        <taxon>Neoptera</taxon>
        <taxon>Paraneoptera</taxon>
        <taxon>Hemiptera</taxon>
        <taxon>Heteroptera</taxon>
        <taxon>Panheteroptera</taxon>
        <taxon>Pentatomomorpha</taxon>
        <taxon>Pentatomoidea</taxon>
        <taxon>Pentatomidae</taxon>
        <taxon>Pentatominae</taxon>
        <taxon>Nezara</taxon>
    </lineage>
</organism>
<keyword evidence="7" id="KW-0539">Nucleus</keyword>
<evidence type="ECO:0000256" key="5">
    <source>
        <dbReference type="ARBA" id="ARBA00023015"/>
    </source>
</evidence>
<feature type="compositionally biased region" description="Low complexity" evidence="9">
    <location>
        <begin position="149"/>
        <end position="173"/>
    </location>
</feature>
<gene>
    <name evidence="11" type="ORF">NEZAVI_LOCUS1438</name>
</gene>
<evidence type="ECO:0000256" key="1">
    <source>
        <dbReference type="ARBA" id="ARBA00004123"/>
    </source>
</evidence>
<feature type="compositionally biased region" description="Pro residues" evidence="9">
    <location>
        <begin position="448"/>
        <end position="460"/>
    </location>
</feature>
<dbReference type="PANTHER" id="PTHR12247:SF132">
    <property type="entry name" value="POLYCOMB PROTEIN SCM"/>
    <property type="match status" value="1"/>
</dbReference>
<evidence type="ECO:0000313" key="12">
    <source>
        <dbReference type="Proteomes" id="UP001152798"/>
    </source>
</evidence>
<feature type="compositionally biased region" description="Basic and acidic residues" evidence="9">
    <location>
        <begin position="102"/>
        <end position="111"/>
    </location>
</feature>
<dbReference type="Pfam" id="PF02820">
    <property type="entry name" value="MBT"/>
    <property type="match status" value="2"/>
</dbReference>
<dbReference type="Pfam" id="PF00536">
    <property type="entry name" value="SAM_1"/>
    <property type="match status" value="1"/>
</dbReference>
<evidence type="ECO:0000256" key="7">
    <source>
        <dbReference type="ARBA" id="ARBA00023242"/>
    </source>
</evidence>
<dbReference type="PANTHER" id="PTHR12247">
    <property type="entry name" value="POLYCOMB GROUP PROTEIN"/>
    <property type="match status" value="1"/>
</dbReference>
<evidence type="ECO:0000256" key="2">
    <source>
        <dbReference type="ARBA" id="ARBA00008469"/>
    </source>
</evidence>
<dbReference type="InterPro" id="IPR050548">
    <property type="entry name" value="PcG_chromatin_remod_factors"/>
</dbReference>
<keyword evidence="5" id="KW-0805">Transcription regulation</keyword>
<dbReference type="PROSITE" id="PS50105">
    <property type="entry name" value="SAM_DOMAIN"/>
    <property type="match status" value="1"/>
</dbReference>
<accession>A0A9P0H2J8</accession>
<dbReference type="SUPFAM" id="SSF47769">
    <property type="entry name" value="SAM/Pointed domain"/>
    <property type="match status" value="1"/>
</dbReference>
<dbReference type="InterPro" id="IPR047531">
    <property type="entry name" value="SAM_Scm-like"/>
</dbReference>
<feature type="compositionally biased region" description="Low complexity" evidence="9">
    <location>
        <begin position="417"/>
        <end position="447"/>
    </location>
</feature>
<dbReference type="InterPro" id="IPR011017">
    <property type="entry name" value="TRASH_dom"/>
</dbReference>
<evidence type="ECO:0000256" key="3">
    <source>
        <dbReference type="ARBA" id="ARBA00022491"/>
    </source>
</evidence>
<dbReference type="GO" id="GO:0003682">
    <property type="term" value="F:chromatin binding"/>
    <property type="evidence" value="ECO:0007669"/>
    <property type="project" value="TreeGrafter"/>
</dbReference>
<dbReference type="GO" id="GO:0045892">
    <property type="term" value="P:negative regulation of DNA-templated transcription"/>
    <property type="evidence" value="ECO:0007669"/>
    <property type="project" value="TreeGrafter"/>
</dbReference>
<comment type="subcellular location">
    <subcellularLocation>
        <location evidence="1">Nucleus</location>
    </subcellularLocation>
</comment>
<proteinExistence type="inferred from homology"/>
<dbReference type="CDD" id="cd20092">
    <property type="entry name" value="MBT_dScm-like_rpt2"/>
    <property type="match status" value="1"/>
</dbReference>
<dbReference type="SMART" id="SM00454">
    <property type="entry name" value="SAM"/>
    <property type="match status" value="1"/>
</dbReference>
<evidence type="ECO:0000259" key="10">
    <source>
        <dbReference type="PROSITE" id="PS50105"/>
    </source>
</evidence>
<evidence type="ECO:0000313" key="11">
    <source>
        <dbReference type="EMBL" id="CAH1390197.1"/>
    </source>
</evidence>
<feature type="repeat" description="MBT" evidence="8">
    <location>
        <begin position="293"/>
        <end position="394"/>
    </location>
</feature>
<feature type="compositionally biased region" description="Pro residues" evidence="9">
    <location>
        <begin position="136"/>
        <end position="148"/>
    </location>
</feature>
<feature type="compositionally biased region" description="Low complexity" evidence="9">
    <location>
        <begin position="121"/>
        <end position="135"/>
    </location>
</feature>
<dbReference type="SMART" id="SM00561">
    <property type="entry name" value="MBT"/>
    <property type="match status" value="2"/>
</dbReference>
<keyword evidence="12" id="KW-1185">Reference proteome</keyword>
<dbReference type="CDD" id="cd09578">
    <property type="entry name" value="SAM_Scm"/>
    <property type="match status" value="1"/>
</dbReference>
<feature type="region of interest" description="Disordered" evidence="9">
    <location>
        <begin position="412"/>
        <end position="549"/>
    </location>
</feature>
<evidence type="ECO:0000256" key="6">
    <source>
        <dbReference type="ARBA" id="ARBA00023163"/>
    </source>
</evidence>
<dbReference type="Proteomes" id="UP001152798">
    <property type="component" value="Chromosome 1"/>
</dbReference>
<dbReference type="EMBL" id="OV725077">
    <property type="protein sequence ID" value="CAH1390197.1"/>
    <property type="molecule type" value="Genomic_DNA"/>
</dbReference>
<dbReference type="AlphaFoldDB" id="A0A9P0H2J8"/>
<dbReference type="FunFam" id="2.30.30.140:FF:000016">
    <property type="entry name" value="polycomb protein SCMH1 isoform X1"/>
    <property type="match status" value="1"/>
</dbReference>
<feature type="domain" description="SAM" evidence="10">
    <location>
        <begin position="551"/>
        <end position="616"/>
    </location>
</feature>
<dbReference type="InterPro" id="IPR013761">
    <property type="entry name" value="SAM/pointed_sf"/>
</dbReference>
<dbReference type="PROSITE" id="PS51079">
    <property type="entry name" value="MBT"/>
    <property type="match status" value="2"/>
</dbReference>
<dbReference type="SUPFAM" id="SSF63748">
    <property type="entry name" value="Tudor/PWWP/MBT"/>
    <property type="match status" value="2"/>
</dbReference>
<feature type="compositionally biased region" description="Low complexity" evidence="9">
    <location>
        <begin position="525"/>
        <end position="542"/>
    </location>
</feature>
<keyword evidence="4" id="KW-0677">Repeat</keyword>
<dbReference type="InterPro" id="IPR004092">
    <property type="entry name" value="Mbt"/>
</dbReference>
<reference evidence="11" key="1">
    <citation type="submission" date="2022-01" db="EMBL/GenBank/DDBJ databases">
        <authorList>
            <person name="King R."/>
        </authorList>
    </citation>
    <scope>NUCLEOTIDE SEQUENCE</scope>
</reference>
<evidence type="ECO:0000256" key="8">
    <source>
        <dbReference type="PROSITE-ProRule" id="PRU00459"/>
    </source>
</evidence>
<feature type="compositionally biased region" description="Polar residues" evidence="9">
    <location>
        <begin position="504"/>
        <end position="518"/>
    </location>
</feature>
<feature type="repeat" description="MBT" evidence="8">
    <location>
        <begin position="187"/>
        <end position="285"/>
    </location>
</feature>
<dbReference type="GO" id="GO:0005634">
    <property type="term" value="C:nucleus"/>
    <property type="evidence" value="ECO:0007669"/>
    <property type="project" value="UniProtKB-SubCell"/>
</dbReference>
<keyword evidence="6" id="KW-0804">Transcription</keyword>
<dbReference type="GO" id="GO:0042393">
    <property type="term" value="F:histone binding"/>
    <property type="evidence" value="ECO:0007669"/>
    <property type="project" value="TreeGrafter"/>
</dbReference>
<keyword evidence="3" id="KW-0678">Repressor</keyword>
<feature type="region of interest" description="Disordered" evidence="9">
    <location>
        <begin position="102"/>
        <end position="173"/>
    </location>
</feature>
<dbReference type="Gene3D" id="2.30.30.140">
    <property type="match status" value="2"/>
</dbReference>
<protein>
    <recommendedName>
        <fullName evidence="10">SAM domain-containing protein</fullName>
    </recommendedName>
</protein>
<comment type="similarity">
    <text evidence="2">Belongs to the SCM family.</text>
</comment>
<dbReference type="SMART" id="SM00746">
    <property type="entry name" value="TRASH"/>
    <property type="match status" value="2"/>
</dbReference>
<dbReference type="OrthoDB" id="5912862at2759"/>